<feature type="binding site" evidence="10">
    <location>
        <position position="289"/>
    </location>
    <ligand>
        <name>Mn(2+)</name>
        <dbReference type="ChEBI" id="CHEBI:29035"/>
    </ligand>
</feature>
<accession>A0A7N0VIC3</accession>
<feature type="transmembrane region" description="Helical" evidence="11">
    <location>
        <begin position="665"/>
        <end position="683"/>
    </location>
</feature>
<dbReference type="FunFam" id="3.90.550.10:FF:000135">
    <property type="entry name" value="Cellulose synthase-like protein G3"/>
    <property type="match status" value="1"/>
</dbReference>
<feature type="binding site" evidence="9">
    <location>
        <position position="96"/>
    </location>
    <ligand>
        <name>UDP-alpha-D-glucose</name>
        <dbReference type="ChEBI" id="CHEBI:58885"/>
    </ligand>
</feature>
<dbReference type="PANTHER" id="PTHR13301">
    <property type="entry name" value="X-BOX TRANSCRIPTION FACTOR-RELATED"/>
    <property type="match status" value="1"/>
</dbReference>
<dbReference type="Proteomes" id="UP000594263">
    <property type="component" value="Unplaced"/>
</dbReference>
<dbReference type="SUPFAM" id="SSF53448">
    <property type="entry name" value="Nucleotide-diphospho-sugar transferases"/>
    <property type="match status" value="1"/>
</dbReference>
<keyword evidence="4 11" id="KW-0812">Transmembrane</keyword>
<evidence type="ECO:0000256" key="10">
    <source>
        <dbReference type="PIRSR" id="PIRSR605150-3"/>
    </source>
</evidence>
<feature type="active site" evidence="8">
    <location>
        <position position="433"/>
    </location>
</feature>
<feature type="transmembrane region" description="Helical" evidence="11">
    <location>
        <begin position="704"/>
        <end position="725"/>
    </location>
</feature>
<evidence type="ECO:0008006" key="14">
    <source>
        <dbReference type="Google" id="ProtNLM"/>
    </source>
</evidence>
<evidence type="ECO:0000256" key="7">
    <source>
        <dbReference type="ARBA" id="ARBA00023316"/>
    </source>
</evidence>
<feature type="transmembrane region" description="Helical" evidence="11">
    <location>
        <begin position="628"/>
        <end position="653"/>
    </location>
</feature>
<evidence type="ECO:0000313" key="13">
    <source>
        <dbReference type="Proteomes" id="UP000594263"/>
    </source>
</evidence>
<feature type="binding site" evidence="10">
    <location>
        <position position="265"/>
    </location>
    <ligand>
        <name>Mn(2+)</name>
        <dbReference type="ChEBI" id="CHEBI:29035"/>
    </ligand>
</feature>
<keyword evidence="13" id="KW-1185">Reference proteome</keyword>
<organism evidence="12 13">
    <name type="scientific">Kalanchoe fedtschenkoi</name>
    <name type="common">Lavender scallops</name>
    <name type="synonym">South American air plant</name>
    <dbReference type="NCBI Taxonomy" id="63787"/>
    <lineage>
        <taxon>Eukaryota</taxon>
        <taxon>Viridiplantae</taxon>
        <taxon>Streptophyta</taxon>
        <taxon>Embryophyta</taxon>
        <taxon>Tracheophyta</taxon>
        <taxon>Spermatophyta</taxon>
        <taxon>Magnoliopsida</taxon>
        <taxon>eudicotyledons</taxon>
        <taxon>Gunneridae</taxon>
        <taxon>Pentapetalae</taxon>
        <taxon>Saxifragales</taxon>
        <taxon>Crassulaceae</taxon>
        <taxon>Kalanchoe</taxon>
    </lineage>
</organism>
<evidence type="ECO:0000256" key="6">
    <source>
        <dbReference type="ARBA" id="ARBA00023136"/>
    </source>
</evidence>
<feature type="binding site" evidence="9">
    <location>
        <position position="95"/>
    </location>
    <ligand>
        <name>UDP-alpha-D-glucose</name>
        <dbReference type="ChEBI" id="CHEBI:58885"/>
    </ligand>
</feature>
<feature type="transmembrane region" description="Helical" evidence="11">
    <location>
        <begin position="31"/>
        <end position="55"/>
    </location>
</feature>
<evidence type="ECO:0000256" key="3">
    <source>
        <dbReference type="ARBA" id="ARBA00022679"/>
    </source>
</evidence>
<evidence type="ECO:0000256" key="5">
    <source>
        <dbReference type="ARBA" id="ARBA00022989"/>
    </source>
</evidence>
<dbReference type="GO" id="GO:0071555">
    <property type="term" value="P:cell wall organization"/>
    <property type="evidence" value="ECO:0007669"/>
    <property type="project" value="UniProtKB-KW"/>
</dbReference>
<dbReference type="Gramene" id="Kaladp0809s0044.1.v1.1">
    <property type="protein sequence ID" value="Kaladp0809s0044.1.v1.1"/>
    <property type="gene ID" value="Kaladp0809s0044.v1.1"/>
</dbReference>
<dbReference type="GO" id="GO:0016020">
    <property type="term" value="C:membrane"/>
    <property type="evidence" value="ECO:0007669"/>
    <property type="project" value="InterPro"/>
</dbReference>
<dbReference type="OMA" id="MIRGLTC"/>
<evidence type="ECO:0000256" key="9">
    <source>
        <dbReference type="PIRSR" id="PIRSR605150-2"/>
    </source>
</evidence>
<dbReference type="GO" id="GO:0030244">
    <property type="term" value="P:cellulose biosynthetic process"/>
    <property type="evidence" value="ECO:0007669"/>
    <property type="project" value="InterPro"/>
</dbReference>
<feature type="active site" evidence="8">
    <location>
        <position position="125"/>
    </location>
</feature>
<name>A0A7N0VIC3_KALFE</name>
<keyword evidence="2" id="KW-0328">Glycosyltransferase</keyword>
<keyword evidence="5 11" id="KW-1133">Transmembrane helix</keyword>
<keyword evidence="3" id="KW-0808">Transferase</keyword>
<evidence type="ECO:0000256" key="1">
    <source>
        <dbReference type="ARBA" id="ARBA00004127"/>
    </source>
</evidence>
<feature type="binding site" evidence="9">
    <location>
        <position position="125"/>
    </location>
    <ligand>
        <name>UDP-alpha-D-glucose</name>
        <dbReference type="ChEBI" id="CHEBI:58885"/>
    </ligand>
</feature>
<evidence type="ECO:0000313" key="12">
    <source>
        <dbReference type="EnsemblPlants" id="Kaladp0809s0044.1.v1.1"/>
    </source>
</evidence>
<protein>
    <recommendedName>
        <fullName evidence="14">Cellulose synthase-like protein G3</fullName>
    </recommendedName>
</protein>
<dbReference type="GO" id="GO:0016760">
    <property type="term" value="F:cellulose synthase (UDP-forming) activity"/>
    <property type="evidence" value="ECO:0007669"/>
    <property type="project" value="InterPro"/>
</dbReference>
<dbReference type="Gene3D" id="3.90.550.10">
    <property type="entry name" value="Spore Coat Polysaccharide Biosynthesis Protein SpsA, Chain A"/>
    <property type="match status" value="2"/>
</dbReference>
<keyword evidence="6 11" id="KW-0472">Membrane</keyword>
<reference evidence="12" key="1">
    <citation type="submission" date="2021-01" db="UniProtKB">
        <authorList>
            <consortium name="EnsemblPlants"/>
        </authorList>
    </citation>
    <scope>IDENTIFICATION</scope>
</reference>
<dbReference type="GO" id="GO:0012505">
    <property type="term" value="C:endomembrane system"/>
    <property type="evidence" value="ECO:0007669"/>
    <property type="project" value="UniProtKB-SubCell"/>
</dbReference>
<evidence type="ECO:0000256" key="2">
    <source>
        <dbReference type="ARBA" id="ARBA00022676"/>
    </source>
</evidence>
<dbReference type="InterPro" id="IPR029044">
    <property type="entry name" value="Nucleotide-diphossugar_trans"/>
</dbReference>
<dbReference type="InterPro" id="IPR005150">
    <property type="entry name" value="Cellulose_synth"/>
</dbReference>
<dbReference type="AlphaFoldDB" id="A0A7N0VIC3"/>
<keyword evidence="7" id="KW-0961">Cell wall biogenesis/degradation</keyword>
<proteinExistence type="predicted"/>
<dbReference type="EnsemblPlants" id="Kaladp0809s0044.1.v1.1">
    <property type="protein sequence ID" value="Kaladp0809s0044.1.v1.1"/>
    <property type="gene ID" value="Kaladp0809s0044.v1.1"/>
</dbReference>
<feature type="transmembrane region" description="Helical" evidence="11">
    <location>
        <begin position="505"/>
        <end position="524"/>
    </location>
</feature>
<evidence type="ECO:0000256" key="8">
    <source>
        <dbReference type="PIRSR" id="PIRSR605150-1"/>
    </source>
</evidence>
<evidence type="ECO:0000256" key="4">
    <source>
        <dbReference type="ARBA" id="ARBA00022692"/>
    </source>
</evidence>
<evidence type="ECO:0000256" key="11">
    <source>
        <dbReference type="SAM" id="Phobius"/>
    </source>
</evidence>
<sequence length="726" mass="80743">MNRLFAAVYASAILALLYRHTISISRSNKTSLLSLCVPTLLFTADFILAFMWCTTQSFRLFPIRRAELIPEMNRAVPDSEYPTLDVFICTADPYKEPPVSVANTALSVMAYDYPAEKISVYVSDDGGSQLTLFAFTEAAKFAREWLPFCRRNQLAHRSPEAYFSSDDASCAGTDDIKVLYESMKVKVEHVLLKGRVEVDDLENGSSDYIGAFDKWAEDDFTGSEHPAIVHKLLETDKDRDVTGRALPNLIYVSREKRREVPHNFKAGALNVLLRVSGVMTNAPILLTLDCDTFSNDPITAQRALCYFLSQDIRSDLGYVQFPQRFRGINKNDIYGAHATHLFRLNPLGMDGLSGTSYVGTGCFFQRKAFFGSPSSSVTCPNIPPLHPSSVTSDQQSAPQSVLDSAHHVACCDYEKGSLWGSKIGFRYGSLVEDYYTGYRLQCEGWKSVFCDPPRAGFLGDAPITFDQLLNQNKRWGIGLLQVAFSKYTPLAFGLRRMGLLMSLSYSHYAFWPLWAVPLITYSLLPQLTLLTNISIFPKATDASFVLYCFLFVGAYGQDVIEFVSEGSTVQEWWSDQRCWLMKGATCHPSALIEFTMKSLGISLHGFGLTSKVIDAEQGRRYEKGVIEFGVHSSMFVSMTVVALLNLASLLYGAFKILSGGWIEEAAGLAGQLLISGFLVVNYWSVYEGVMFRADRGKMPIKTTVASFIISCGIYLLIVPLCKGISP</sequence>
<dbReference type="Pfam" id="PF03552">
    <property type="entry name" value="Cellulose_synt"/>
    <property type="match status" value="2"/>
</dbReference>
<comment type="subcellular location">
    <subcellularLocation>
        <location evidence="1">Endomembrane system</location>
        <topology evidence="1">Multi-pass membrane protein</topology>
    </subcellularLocation>
</comment>